<evidence type="ECO:0000313" key="2">
    <source>
        <dbReference type="EnsemblPlants" id="OPUNC09G00380.1"/>
    </source>
</evidence>
<evidence type="ECO:0000313" key="3">
    <source>
        <dbReference type="Proteomes" id="UP000026962"/>
    </source>
</evidence>
<reference evidence="2" key="2">
    <citation type="submission" date="2018-05" db="EMBL/GenBank/DDBJ databases">
        <title>OpunRS2 (Oryza punctata Reference Sequence Version 2).</title>
        <authorList>
            <person name="Zhang J."/>
            <person name="Kudrna D."/>
            <person name="Lee S."/>
            <person name="Talag J."/>
            <person name="Welchert J."/>
            <person name="Wing R.A."/>
        </authorList>
    </citation>
    <scope>NUCLEOTIDE SEQUENCE [LARGE SCALE GENOMIC DNA]</scope>
</reference>
<proteinExistence type="predicted"/>
<sequence>MVSTSSTFSINLARQQFLRHHLRLIESMSELLGFNDEFRGNLLLSLVMLTPKSTP</sequence>
<dbReference type="InterPro" id="IPR022256">
    <property type="entry name" value="DUF3778"/>
</dbReference>
<keyword evidence="3" id="KW-1185">Reference proteome</keyword>
<accession>A0A0E0LY96</accession>
<organism evidence="2">
    <name type="scientific">Oryza punctata</name>
    <name type="common">Red rice</name>
    <dbReference type="NCBI Taxonomy" id="4537"/>
    <lineage>
        <taxon>Eukaryota</taxon>
        <taxon>Viridiplantae</taxon>
        <taxon>Streptophyta</taxon>
        <taxon>Embryophyta</taxon>
        <taxon>Tracheophyta</taxon>
        <taxon>Spermatophyta</taxon>
        <taxon>Magnoliopsida</taxon>
        <taxon>Liliopsida</taxon>
        <taxon>Poales</taxon>
        <taxon>Poaceae</taxon>
        <taxon>BOP clade</taxon>
        <taxon>Oryzoideae</taxon>
        <taxon>Oryzeae</taxon>
        <taxon>Oryzinae</taxon>
        <taxon>Oryza</taxon>
    </lineage>
</organism>
<dbReference type="Proteomes" id="UP000026962">
    <property type="component" value="Chromosome 9"/>
</dbReference>
<evidence type="ECO:0000259" key="1">
    <source>
        <dbReference type="Pfam" id="PF12620"/>
    </source>
</evidence>
<dbReference type="HOGENOM" id="CLU_3035740_0_0_1"/>
<dbReference type="AlphaFoldDB" id="A0A0E0LY96"/>
<feature type="domain" description="DUF3778" evidence="1">
    <location>
        <begin position="19"/>
        <end position="51"/>
    </location>
</feature>
<dbReference type="EnsemblPlants" id="OPUNC09G00380.1">
    <property type="protein sequence ID" value="OPUNC09G00380.1"/>
    <property type="gene ID" value="OPUNC09G00380"/>
</dbReference>
<reference evidence="2" key="1">
    <citation type="submission" date="2015-04" db="UniProtKB">
        <authorList>
            <consortium name="EnsemblPlants"/>
        </authorList>
    </citation>
    <scope>IDENTIFICATION</scope>
</reference>
<dbReference type="Gramene" id="OPUNC09G00380.1">
    <property type="protein sequence ID" value="OPUNC09G00380.1"/>
    <property type="gene ID" value="OPUNC09G00380"/>
</dbReference>
<protein>
    <recommendedName>
        <fullName evidence="1">DUF3778 domain-containing protein</fullName>
    </recommendedName>
</protein>
<name>A0A0E0LY96_ORYPU</name>
<dbReference type="Pfam" id="PF12620">
    <property type="entry name" value="DUF3778"/>
    <property type="match status" value="1"/>
</dbReference>